<evidence type="ECO:0000259" key="1">
    <source>
        <dbReference type="Pfam" id="PF18658"/>
    </source>
</evidence>
<dbReference type="Pfam" id="PF18658">
    <property type="entry name" value="zf-C2H2_12"/>
    <property type="match status" value="1"/>
</dbReference>
<dbReference type="Proteomes" id="UP001148838">
    <property type="component" value="Unassembled WGS sequence"/>
</dbReference>
<evidence type="ECO:0000313" key="3">
    <source>
        <dbReference type="Proteomes" id="UP001148838"/>
    </source>
</evidence>
<reference evidence="2 3" key="1">
    <citation type="journal article" date="2022" name="Allergy">
        <title>Genome assembly and annotation of Periplaneta americana reveal a comprehensive cockroach allergen profile.</title>
        <authorList>
            <person name="Wang L."/>
            <person name="Xiong Q."/>
            <person name="Saelim N."/>
            <person name="Wang L."/>
            <person name="Nong W."/>
            <person name="Wan A.T."/>
            <person name="Shi M."/>
            <person name="Liu X."/>
            <person name="Cao Q."/>
            <person name="Hui J.H.L."/>
            <person name="Sookrung N."/>
            <person name="Leung T.F."/>
            <person name="Tungtrongchitr A."/>
            <person name="Tsui S.K.W."/>
        </authorList>
    </citation>
    <scope>NUCLEOTIDE SEQUENCE [LARGE SCALE GENOMIC DNA]</scope>
    <source>
        <strain evidence="2">PWHHKU_190912</strain>
    </source>
</reference>
<name>A0ABQ8T5X8_PERAM</name>
<sequence>MASISGRQFQKEWQKEFLVTYKKKKVCCLISGFKLAHIKRFNIKRHFDQKHKVVFGDLTIHPKYLKLFTRSTASFVIPTKQARADTNLPEYRCKLYKLPLPSRSTIEGLGARKSLVSNASFEKIDVENSNRNDVTYARLYILGTPDLYDQSIELQLGDHMRKVLNKFKRVKMPLKPMKAARAVALVEDGSILRYVAQVLHTTPSTVSLTVQRPQMEEEEECGELEKGVLHANFHQGQHFIAGHDGVDRHQFYFTNGPCFCGGYIVFVERKKAFDRADRNTEENWYGLEKDEAVQ</sequence>
<gene>
    <name evidence="2" type="ORF">ANN_11261</name>
</gene>
<proteinExistence type="predicted"/>
<evidence type="ECO:0000313" key="2">
    <source>
        <dbReference type="EMBL" id="KAJ4441406.1"/>
    </source>
</evidence>
<dbReference type="EMBL" id="JAJSOF020000015">
    <property type="protein sequence ID" value="KAJ4441406.1"/>
    <property type="molecule type" value="Genomic_DNA"/>
</dbReference>
<dbReference type="InterPro" id="IPR040647">
    <property type="entry name" value="SPIN-DOC_Znf-C2H2"/>
</dbReference>
<accession>A0ABQ8T5X8</accession>
<protein>
    <recommendedName>
        <fullName evidence="1">SPIN-DOC-like zinc-finger domain-containing protein</fullName>
    </recommendedName>
</protein>
<feature type="domain" description="SPIN-DOC-like zinc-finger" evidence="1">
    <location>
        <begin position="10"/>
        <end position="52"/>
    </location>
</feature>
<keyword evidence="3" id="KW-1185">Reference proteome</keyword>
<organism evidence="2 3">
    <name type="scientific">Periplaneta americana</name>
    <name type="common">American cockroach</name>
    <name type="synonym">Blatta americana</name>
    <dbReference type="NCBI Taxonomy" id="6978"/>
    <lineage>
        <taxon>Eukaryota</taxon>
        <taxon>Metazoa</taxon>
        <taxon>Ecdysozoa</taxon>
        <taxon>Arthropoda</taxon>
        <taxon>Hexapoda</taxon>
        <taxon>Insecta</taxon>
        <taxon>Pterygota</taxon>
        <taxon>Neoptera</taxon>
        <taxon>Polyneoptera</taxon>
        <taxon>Dictyoptera</taxon>
        <taxon>Blattodea</taxon>
        <taxon>Blattoidea</taxon>
        <taxon>Blattidae</taxon>
        <taxon>Blattinae</taxon>
        <taxon>Periplaneta</taxon>
    </lineage>
</organism>
<comment type="caution">
    <text evidence="2">The sequence shown here is derived from an EMBL/GenBank/DDBJ whole genome shotgun (WGS) entry which is preliminary data.</text>
</comment>